<proteinExistence type="predicted"/>
<evidence type="ECO:0000313" key="2">
    <source>
        <dbReference type="Proteomes" id="UP000001038"/>
    </source>
</evidence>
<dbReference type="Proteomes" id="UP000001038">
    <property type="component" value="Chromosome 1"/>
</dbReference>
<keyword evidence="2" id="KW-1185">Reference proteome</keyword>
<dbReference type="Bgee" id="ENSORLG00000026966">
    <property type="expression patterns" value="Expressed in animal zygote and 4 other cell types or tissues"/>
</dbReference>
<dbReference type="AlphaFoldDB" id="A0A3B3HCP9"/>
<organism evidence="1 2">
    <name type="scientific">Oryzias latipes</name>
    <name type="common">Japanese rice fish</name>
    <name type="synonym">Japanese killifish</name>
    <dbReference type="NCBI Taxonomy" id="8090"/>
    <lineage>
        <taxon>Eukaryota</taxon>
        <taxon>Metazoa</taxon>
        <taxon>Chordata</taxon>
        <taxon>Craniata</taxon>
        <taxon>Vertebrata</taxon>
        <taxon>Euteleostomi</taxon>
        <taxon>Actinopterygii</taxon>
        <taxon>Neopterygii</taxon>
        <taxon>Teleostei</taxon>
        <taxon>Neoteleostei</taxon>
        <taxon>Acanthomorphata</taxon>
        <taxon>Ovalentaria</taxon>
        <taxon>Atherinomorphae</taxon>
        <taxon>Beloniformes</taxon>
        <taxon>Adrianichthyidae</taxon>
        <taxon>Oryziinae</taxon>
        <taxon>Oryzias</taxon>
    </lineage>
</organism>
<protein>
    <recommendedName>
        <fullName evidence="3">HECT domain-containing protein</fullName>
    </recommendedName>
</protein>
<dbReference type="STRING" id="8090.ENSORLP00000029694"/>
<sequence>MELELLQAGMGRQTVCLPEDSNHTEVQLSLLVEAFPKMADLCGEWLLHKSAGLTDDVLHHLEQQVNMNMEFKLCVDREGLPNRGILQWQRKKSSSPAGTLKVVYIGEAGVDTGAMKREFLTDMIAGIENRFFEGVEGQGKNPKYSLTFVDNEYFRTVGEINAVSLAQGGPAPAFLKEWCYGFICTGDIDLCSLSKEDSLMLLADDISNCGYTSQIKPENKENIIRAIILHSTTRLIPMLQQLRKGMELYGLVNQMGMYPDACHALFVPGNIIMVDFIMMNCEAQFSERGTSREKPERIILTFLQDFCQEIEISGTKEPEALGIQEVLQWLTGQSHVPILPNEKKKNQKKPYKFNFYFIYLYF</sequence>
<evidence type="ECO:0008006" key="3">
    <source>
        <dbReference type="Google" id="ProtNLM"/>
    </source>
</evidence>
<dbReference type="InParanoid" id="A0A3B3HCP9"/>
<name>A0A3B3HCP9_ORYLA</name>
<reference evidence="1 2" key="1">
    <citation type="journal article" date="2007" name="Nature">
        <title>The medaka draft genome and insights into vertebrate genome evolution.</title>
        <authorList>
            <person name="Kasahara M."/>
            <person name="Naruse K."/>
            <person name="Sasaki S."/>
            <person name="Nakatani Y."/>
            <person name="Qu W."/>
            <person name="Ahsan B."/>
            <person name="Yamada T."/>
            <person name="Nagayasu Y."/>
            <person name="Doi K."/>
            <person name="Kasai Y."/>
            <person name="Jindo T."/>
            <person name="Kobayashi D."/>
            <person name="Shimada A."/>
            <person name="Toyoda A."/>
            <person name="Kuroki Y."/>
            <person name="Fujiyama A."/>
            <person name="Sasaki T."/>
            <person name="Shimizu A."/>
            <person name="Asakawa S."/>
            <person name="Shimizu N."/>
            <person name="Hashimoto S."/>
            <person name="Yang J."/>
            <person name="Lee Y."/>
            <person name="Matsushima K."/>
            <person name="Sugano S."/>
            <person name="Sakaizumi M."/>
            <person name="Narita T."/>
            <person name="Ohishi K."/>
            <person name="Haga S."/>
            <person name="Ohta F."/>
            <person name="Nomoto H."/>
            <person name="Nogata K."/>
            <person name="Morishita T."/>
            <person name="Endo T."/>
            <person name="Shin-I T."/>
            <person name="Takeda H."/>
            <person name="Morishita S."/>
            <person name="Kohara Y."/>
        </authorList>
    </citation>
    <scope>NUCLEOTIDE SEQUENCE [LARGE SCALE GENOMIC DNA]</scope>
    <source>
        <strain evidence="1 2">Hd-rR</strain>
    </source>
</reference>
<dbReference type="InterPro" id="IPR035983">
    <property type="entry name" value="Hect_E3_ubiquitin_ligase"/>
</dbReference>
<dbReference type="GO" id="GO:0004842">
    <property type="term" value="F:ubiquitin-protein transferase activity"/>
    <property type="evidence" value="ECO:0007669"/>
    <property type="project" value="InterPro"/>
</dbReference>
<reference evidence="1" key="3">
    <citation type="submission" date="2025-09" db="UniProtKB">
        <authorList>
            <consortium name="Ensembl"/>
        </authorList>
    </citation>
    <scope>IDENTIFICATION</scope>
    <source>
        <strain evidence="1">Hd-rR</strain>
    </source>
</reference>
<dbReference type="Gene3D" id="3.90.1750.10">
    <property type="entry name" value="Hect, E3 ligase catalytic domains"/>
    <property type="match status" value="1"/>
</dbReference>
<reference evidence="1" key="2">
    <citation type="submission" date="2025-08" db="UniProtKB">
        <authorList>
            <consortium name="Ensembl"/>
        </authorList>
    </citation>
    <scope>IDENTIFICATION</scope>
    <source>
        <strain evidence="1">Hd-rR</strain>
    </source>
</reference>
<dbReference type="Ensembl" id="ENSORLT00000037693.1">
    <property type="protein sequence ID" value="ENSORLP00000029694.1"/>
    <property type="gene ID" value="ENSORLG00000026966.1"/>
</dbReference>
<evidence type="ECO:0000313" key="1">
    <source>
        <dbReference type="Ensembl" id="ENSORLP00000029694.1"/>
    </source>
</evidence>
<accession>A0A3B3HCP9</accession>
<dbReference type="GeneTree" id="ENSGT00460000041731"/>
<dbReference type="SUPFAM" id="SSF56204">
    <property type="entry name" value="Hect, E3 ligase catalytic domain"/>
    <property type="match status" value="1"/>
</dbReference>